<dbReference type="InterPro" id="IPR008538">
    <property type="entry name" value="Uma2"/>
</dbReference>
<feature type="domain" description="Putative restriction endonuclease" evidence="1">
    <location>
        <begin position="13"/>
        <end position="182"/>
    </location>
</feature>
<evidence type="ECO:0000313" key="2">
    <source>
        <dbReference type="EMBL" id="CDM65794.1"/>
    </source>
</evidence>
<dbReference type="Pfam" id="PF05685">
    <property type="entry name" value="Uma2"/>
    <property type="match status" value="1"/>
</dbReference>
<dbReference type="PANTHER" id="PTHR35400">
    <property type="entry name" value="SLR1083 PROTEIN"/>
    <property type="match status" value="1"/>
</dbReference>
<dbReference type="Proteomes" id="UP000031518">
    <property type="component" value="Unassembled WGS sequence"/>
</dbReference>
<evidence type="ECO:0000259" key="1">
    <source>
        <dbReference type="Pfam" id="PF05685"/>
    </source>
</evidence>
<reference evidence="2 3" key="1">
    <citation type="submission" date="2013-12" db="EMBL/GenBank/DDBJ databases">
        <authorList>
            <person name="Stott M."/>
        </authorList>
    </citation>
    <scope>NUCLEOTIDE SEQUENCE [LARGE SCALE GENOMIC DNA]</scope>
    <source>
        <strain evidence="2 3">K22</strain>
    </source>
</reference>
<dbReference type="SUPFAM" id="SSF52980">
    <property type="entry name" value="Restriction endonuclease-like"/>
    <property type="match status" value="1"/>
</dbReference>
<name>A0A0B6WZR1_9BACT</name>
<organism evidence="2 3">
    <name type="scientific">Pyrinomonas methylaliphatogenes</name>
    <dbReference type="NCBI Taxonomy" id="454194"/>
    <lineage>
        <taxon>Bacteria</taxon>
        <taxon>Pseudomonadati</taxon>
        <taxon>Acidobacteriota</taxon>
        <taxon>Blastocatellia</taxon>
        <taxon>Blastocatellales</taxon>
        <taxon>Pyrinomonadaceae</taxon>
        <taxon>Pyrinomonas</taxon>
    </lineage>
</organism>
<protein>
    <recommendedName>
        <fullName evidence="1">Putative restriction endonuclease domain-containing protein</fullName>
    </recommendedName>
</protein>
<dbReference type="AlphaFoldDB" id="A0A0B6WZR1"/>
<accession>A0A0B6WZR1</accession>
<keyword evidence="3" id="KW-1185">Reference proteome</keyword>
<dbReference type="RefSeq" id="WP_041976348.1">
    <property type="nucleotide sequence ID" value="NZ_CBXV010000006.1"/>
</dbReference>
<evidence type="ECO:0000313" key="3">
    <source>
        <dbReference type="Proteomes" id="UP000031518"/>
    </source>
</evidence>
<dbReference type="InterPro" id="IPR011335">
    <property type="entry name" value="Restrct_endonuc-II-like"/>
</dbReference>
<dbReference type="InterPro" id="IPR012296">
    <property type="entry name" value="Nuclease_put_TT1808"/>
</dbReference>
<dbReference type="STRING" id="454194.PYK22_01801"/>
<sequence length="185" mass="21179">MSVQIERRHFTVSEYHRMAEAGILTEDDRVELIDGEIIEMAPIGVRHAACVDKLADWFRERLGRAAIVRVQNPIRLDEYSEPEPDIALLRRREDFYSQSAPTPNDVFLIVEVSDSSAEYDRKVKVPLYARAQVTEVWLVDLVEESVEVYAQPFGGGYLKFENLKRGDTLAPQAFPDLHLEVADIF</sequence>
<dbReference type="EMBL" id="CBXV010000006">
    <property type="protein sequence ID" value="CDM65794.1"/>
    <property type="molecule type" value="Genomic_DNA"/>
</dbReference>
<dbReference type="OrthoDB" id="509866at2"/>
<dbReference type="PANTHER" id="PTHR35400:SF1">
    <property type="entry name" value="SLR1083 PROTEIN"/>
    <property type="match status" value="1"/>
</dbReference>
<dbReference type="Gene3D" id="3.90.1570.10">
    <property type="entry name" value="tt1808, chain A"/>
    <property type="match status" value="1"/>
</dbReference>
<proteinExistence type="predicted"/>
<dbReference type="CDD" id="cd06260">
    <property type="entry name" value="DUF820-like"/>
    <property type="match status" value="1"/>
</dbReference>
<reference evidence="2 3" key="2">
    <citation type="submission" date="2015-01" db="EMBL/GenBank/DDBJ databases">
        <title>Complete genome sequence of Pyrinomonas methylaliphatogenes type strain K22T.</title>
        <authorList>
            <person name="Lee K.C.Y."/>
            <person name="Power J.F."/>
            <person name="Dunfield P.F."/>
            <person name="Morgan X.C."/>
            <person name="Huttenhower C."/>
            <person name="Stott M.B."/>
        </authorList>
    </citation>
    <scope>NUCLEOTIDE SEQUENCE [LARGE SCALE GENOMIC DNA]</scope>
    <source>
        <strain evidence="2 3">K22</strain>
    </source>
</reference>
<gene>
    <name evidence="2" type="ORF">PYK22_01801</name>
</gene>